<keyword evidence="5 12" id="KW-0863">Zinc-finger</keyword>
<dbReference type="PROSITE" id="PS50157">
    <property type="entry name" value="ZINC_FINGER_C2H2_2"/>
    <property type="match status" value="1"/>
</dbReference>
<keyword evidence="8" id="KW-0805">Transcription regulation</keyword>
<evidence type="ECO:0000256" key="11">
    <source>
        <dbReference type="ARBA" id="ARBA00037930"/>
    </source>
</evidence>
<dbReference type="SUPFAM" id="SSF57667">
    <property type="entry name" value="beta-beta-alpha zinc fingers"/>
    <property type="match status" value="1"/>
</dbReference>
<dbReference type="SMART" id="SM00355">
    <property type="entry name" value="ZnF_C2H2"/>
    <property type="match status" value="3"/>
</dbReference>
<dbReference type="GO" id="GO:0008270">
    <property type="term" value="F:zinc ion binding"/>
    <property type="evidence" value="ECO:0007669"/>
    <property type="project" value="UniProtKB-KW"/>
</dbReference>
<dbReference type="GO" id="GO:0006357">
    <property type="term" value="P:regulation of transcription by RNA polymerase II"/>
    <property type="evidence" value="ECO:0007669"/>
    <property type="project" value="TreeGrafter"/>
</dbReference>
<evidence type="ECO:0000256" key="4">
    <source>
        <dbReference type="ARBA" id="ARBA00022737"/>
    </source>
</evidence>
<organism evidence="15">
    <name type="scientific">Ixodes ricinus</name>
    <name type="common">Common tick</name>
    <name type="synonym">Acarus ricinus</name>
    <dbReference type="NCBI Taxonomy" id="34613"/>
    <lineage>
        <taxon>Eukaryota</taxon>
        <taxon>Metazoa</taxon>
        <taxon>Ecdysozoa</taxon>
        <taxon>Arthropoda</taxon>
        <taxon>Chelicerata</taxon>
        <taxon>Arachnida</taxon>
        <taxon>Acari</taxon>
        <taxon>Parasitiformes</taxon>
        <taxon>Ixodida</taxon>
        <taxon>Ixodoidea</taxon>
        <taxon>Ixodidae</taxon>
        <taxon>Ixodinae</taxon>
        <taxon>Ixodes</taxon>
    </lineage>
</organism>
<keyword evidence="4" id="KW-0677">Repeat</keyword>
<keyword evidence="9" id="KW-0804">Transcription</keyword>
<evidence type="ECO:0000256" key="6">
    <source>
        <dbReference type="ARBA" id="ARBA00022833"/>
    </source>
</evidence>
<feature type="region of interest" description="Disordered" evidence="13">
    <location>
        <begin position="131"/>
        <end position="159"/>
    </location>
</feature>
<feature type="region of interest" description="Disordered" evidence="13">
    <location>
        <begin position="171"/>
        <end position="200"/>
    </location>
</feature>
<evidence type="ECO:0000256" key="12">
    <source>
        <dbReference type="PROSITE-ProRule" id="PRU00042"/>
    </source>
</evidence>
<reference evidence="15" key="1">
    <citation type="journal article" date="2018" name="PLoS Negl. Trop. Dis.">
        <title>Sialome diversity of ticks revealed by RNAseq of single tick salivary glands.</title>
        <authorList>
            <person name="Perner J."/>
            <person name="Kropackova S."/>
            <person name="Kopacek P."/>
            <person name="Ribeiro J.M."/>
        </authorList>
    </citation>
    <scope>NUCLEOTIDE SEQUENCE</scope>
    <source>
        <strain evidence="15">Siblings of single egg batch collected in Ceske Budejovice</strain>
        <tissue evidence="15">Salivary glands</tissue>
    </source>
</reference>
<sequence length="595" mass="63881">VATSSGESCRSSSDSASSAPCSPESVLSDSGGAEGLPDSALASSGDRRRGEDDDEEEDEDDDNRRPHHHRLRDDATTIGGGSPAPTTSDPCFALSRLLLLQQHCGGRDALPASPSDLRKRDRRLVDEVVAAATSSRGSSRGSRSSADHHQQQQQQQQVCATAVVPTLAKDGRSEEAAGAEQEEAEKRQDGETQPPQDTVVESVVRRCVNWVASRLDLQQHTHHQNNHHQRHQQQHQGPQASVAASSPVPKDNAIPCPAAATTPSSSSSPSSSVSKCVVTSSVTSTSSVLSSSVSSVTCPSPSATPTSSSSLRNSAVSSSVHSCRWLDCDTHLRSEEELGDHVRHAHVDMQARDQGFYMCRWQGCKVFERRSCSRQWLDRHVTLCHGGAKPFACIVAGCGQRFASQGALERHVNAHFERSLSGAGPSCGSGASALSGASGAVGGLGRTAGLGKEALNGDSPLKLLRLRKKLKCRRRASTTAKHADFFDACVMEQLRHQLTEITPPESFLDAHCQDGTSVTFHGTVVARRKGNEGKVNLLMHWEPEHVLPDSWVPESSHASEKVVALSSLSTEALRSLNLWPRSVPCQTSSRRRKRK</sequence>
<feature type="compositionally biased region" description="Low complexity" evidence="13">
    <location>
        <begin position="255"/>
        <end position="273"/>
    </location>
</feature>
<dbReference type="Gene3D" id="3.30.160.60">
    <property type="entry name" value="Classic Zinc Finger"/>
    <property type="match status" value="2"/>
</dbReference>
<proteinExistence type="inferred from homology"/>
<feature type="compositionally biased region" description="Low complexity" evidence="13">
    <location>
        <begin position="1"/>
        <end position="25"/>
    </location>
</feature>
<keyword evidence="3" id="KW-0479">Metal-binding</keyword>
<evidence type="ECO:0000313" key="15">
    <source>
        <dbReference type="EMBL" id="JAR88961.1"/>
    </source>
</evidence>
<evidence type="ECO:0000256" key="9">
    <source>
        <dbReference type="ARBA" id="ARBA00023163"/>
    </source>
</evidence>
<feature type="non-terminal residue" evidence="15">
    <location>
        <position position="1"/>
    </location>
</feature>
<evidence type="ECO:0000256" key="2">
    <source>
        <dbReference type="ARBA" id="ARBA00022491"/>
    </source>
</evidence>
<dbReference type="InterPro" id="IPR052130">
    <property type="entry name" value="AEBP2/jing_C2H2-ZnF"/>
</dbReference>
<dbReference type="Pfam" id="PF26014">
    <property type="entry name" value="SH3_AEBP2_C"/>
    <property type="match status" value="1"/>
</dbReference>
<feature type="region of interest" description="Disordered" evidence="13">
    <location>
        <begin position="292"/>
        <end position="313"/>
    </location>
</feature>
<name>A0A147BDY3_IXORI</name>
<evidence type="ECO:0000256" key="7">
    <source>
        <dbReference type="ARBA" id="ARBA00022853"/>
    </source>
</evidence>
<comment type="subcellular location">
    <subcellularLocation>
        <location evidence="1">Nucleus</location>
    </subcellularLocation>
</comment>
<evidence type="ECO:0000256" key="13">
    <source>
        <dbReference type="SAM" id="MobiDB-lite"/>
    </source>
</evidence>
<evidence type="ECO:0000256" key="8">
    <source>
        <dbReference type="ARBA" id="ARBA00023015"/>
    </source>
</evidence>
<evidence type="ECO:0000256" key="5">
    <source>
        <dbReference type="ARBA" id="ARBA00022771"/>
    </source>
</evidence>
<evidence type="ECO:0000256" key="1">
    <source>
        <dbReference type="ARBA" id="ARBA00004123"/>
    </source>
</evidence>
<dbReference type="GO" id="GO:0006325">
    <property type="term" value="P:chromatin organization"/>
    <property type="evidence" value="ECO:0007669"/>
    <property type="project" value="UniProtKB-KW"/>
</dbReference>
<dbReference type="AlphaFoldDB" id="A0A147BDY3"/>
<dbReference type="GO" id="GO:0035098">
    <property type="term" value="C:ESC/E(Z) complex"/>
    <property type="evidence" value="ECO:0007669"/>
    <property type="project" value="TreeGrafter"/>
</dbReference>
<keyword evidence="7" id="KW-0156">Chromatin regulator</keyword>
<dbReference type="PANTHER" id="PTHR46541:SF1">
    <property type="entry name" value="ZINC FINGER PROTEIN AEBP2"/>
    <property type="match status" value="1"/>
</dbReference>
<evidence type="ECO:0000259" key="14">
    <source>
        <dbReference type="PROSITE" id="PS50157"/>
    </source>
</evidence>
<feature type="region of interest" description="Disordered" evidence="13">
    <location>
        <begin position="220"/>
        <end position="273"/>
    </location>
</feature>
<keyword evidence="6" id="KW-0862">Zinc</keyword>
<dbReference type="EMBL" id="GEGO01006443">
    <property type="protein sequence ID" value="JAR88961.1"/>
    <property type="molecule type" value="Transcribed_RNA"/>
</dbReference>
<dbReference type="InterPro" id="IPR013087">
    <property type="entry name" value="Znf_C2H2_type"/>
</dbReference>
<feature type="compositionally biased region" description="Low complexity" evidence="13">
    <location>
        <begin position="134"/>
        <end position="144"/>
    </location>
</feature>
<protein>
    <recommendedName>
        <fullName evidence="14">C2H2-type domain-containing protein</fullName>
    </recommendedName>
</protein>
<feature type="region of interest" description="Disordered" evidence="13">
    <location>
        <begin position="1"/>
        <end position="90"/>
    </location>
</feature>
<accession>A0A147BDY3</accession>
<feature type="domain" description="C2H2-type" evidence="14">
    <location>
        <begin position="391"/>
        <end position="415"/>
    </location>
</feature>
<dbReference type="PANTHER" id="PTHR46541">
    <property type="entry name" value="ZINC FINGER PROTEIN AEBP2"/>
    <property type="match status" value="1"/>
</dbReference>
<dbReference type="PROSITE" id="PS00028">
    <property type="entry name" value="ZINC_FINGER_C2H2_1"/>
    <property type="match status" value="2"/>
</dbReference>
<comment type="similarity">
    <text evidence="11">Belongs to the AEBP2/jing C2H2-type zinc-finger family.</text>
</comment>
<keyword evidence="10" id="KW-0539">Nucleus</keyword>
<feature type="compositionally biased region" description="Basic residues" evidence="13">
    <location>
        <begin position="220"/>
        <end position="233"/>
    </location>
</feature>
<keyword evidence="2" id="KW-0678">Repressor</keyword>
<evidence type="ECO:0000256" key="3">
    <source>
        <dbReference type="ARBA" id="ARBA00022723"/>
    </source>
</evidence>
<dbReference type="InterPro" id="IPR059034">
    <property type="entry name" value="SH3_AEBP2_C"/>
</dbReference>
<feature type="compositionally biased region" description="Acidic residues" evidence="13">
    <location>
        <begin position="52"/>
        <end position="61"/>
    </location>
</feature>
<evidence type="ECO:0000256" key="10">
    <source>
        <dbReference type="ARBA" id="ARBA00023242"/>
    </source>
</evidence>
<dbReference type="InterPro" id="IPR036236">
    <property type="entry name" value="Znf_C2H2_sf"/>
</dbReference>